<feature type="transmembrane region" description="Helical" evidence="7">
    <location>
        <begin position="359"/>
        <end position="377"/>
    </location>
</feature>
<keyword evidence="5 7" id="KW-1133">Transmembrane helix</keyword>
<keyword evidence="6 7" id="KW-0472">Membrane</keyword>
<feature type="transmembrane region" description="Helical" evidence="7">
    <location>
        <begin position="293"/>
        <end position="311"/>
    </location>
</feature>
<feature type="transmembrane region" description="Helical" evidence="7">
    <location>
        <begin position="76"/>
        <end position="98"/>
    </location>
</feature>
<dbReference type="OrthoDB" id="3831435at2"/>
<feature type="transmembrane region" description="Helical" evidence="7">
    <location>
        <begin position="12"/>
        <end position="33"/>
    </location>
</feature>
<evidence type="ECO:0000256" key="1">
    <source>
        <dbReference type="ARBA" id="ARBA00004651"/>
    </source>
</evidence>
<evidence type="ECO:0000313" key="9">
    <source>
        <dbReference type="Proteomes" id="UP000310249"/>
    </source>
</evidence>
<feature type="transmembrane region" description="Helical" evidence="7">
    <location>
        <begin position="39"/>
        <end position="56"/>
    </location>
</feature>
<dbReference type="InterPro" id="IPR050833">
    <property type="entry name" value="Poly_Biosynth_Transport"/>
</dbReference>
<organism evidence="8 9">
    <name type="scientific">Pseudoalteromonas rubra</name>
    <dbReference type="NCBI Taxonomy" id="43658"/>
    <lineage>
        <taxon>Bacteria</taxon>
        <taxon>Pseudomonadati</taxon>
        <taxon>Pseudomonadota</taxon>
        <taxon>Gammaproteobacteria</taxon>
        <taxon>Alteromonadales</taxon>
        <taxon>Pseudoalteromonadaceae</taxon>
        <taxon>Pseudoalteromonas</taxon>
    </lineage>
</organism>
<gene>
    <name evidence="8" type="ORF">CWB99_04145</name>
</gene>
<feature type="transmembrane region" description="Helical" evidence="7">
    <location>
        <begin position="331"/>
        <end position="352"/>
    </location>
</feature>
<dbReference type="GO" id="GO:0005886">
    <property type="term" value="C:plasma membrane"/>
    <property type="evidence" value="ECO:0007669"/>
    <property type="project" value="UniProtKB-SubCell"/>
</dbReference>
<dbReference type="AlphaFoldDB" id="A0A5S3WSP4"/>
<feature type="transmembrane region" description="Helical" evidence="7">
    <location>
        <begin position="168"/>
        <end position="186"/>
    </location>
</feature>
<evidence type="ECO:0000256" key="2">
    <source>
        <dbReference type="ARBA" id="ARBA00007430"/>
    </source>
</evidence>
<name>A0A5S3WSP4_9GAMM</name>
<evidence type="ECO:0000256" key="6">
    <source>
        <dbReference type="ARBA" id="ARBA00023136"/>
    </source>
</evidence>
<keyword evidence="3" id="KW-1003">Cell membrane</keyword>
<feature type="transmembrane region" description="Helical" evidence="7">
    <location>
        <begin position="110"/>
        <end position="133"/>
    </location>
</feature>
<comment type="subcellular location">
    <subcellularLocation>
        <location evidence="1">Cell membrane</location>
        <topology evidence="1">Multi-pass membrane protein</topology>
    </subcellularLocation>
</comment>
<dbReference type="PANTHER" id="PTHR30250">
    <property type="entry name" value="PST FAMILY PREDICTED COLANIC ACID TRANSPORTER"/>
    <property type="match status" value="1"/>
</dbReference>
<protein>
    <recommendedName>
        <fullName evidence="10">Polysaccharide biosynthesis protein</fullName>
    </recommendedName>
</protein>
<reference evidence="8 9" key="1">
    <citation type="submission" date="2018-01" db="EMBL/GenBank/DDBJ databases">
        <authorList>
            <person name="Paulsen S."/>
            <person name="Gram L.K."/>
        </authorList>
    </citation>
    <scope>NUCLEOTIDE SEQUENCE [LARGE SCALE GENOMIC DNA]</scope>
    <source>
        <strain evidence="8 9">S2676</strain>
    </source>
</reference>
<dbReference type="Pfam" id="PF13440">
    <property type="entry name" value="Polysacc_synt_3"/>
    <property type="match status" value="1"/>
</dbReference>
<keyword evidence="4 7" id="KW-0812">Transmembrane</keyword>
<evidence type="ECO:0000256" key="3">
    <source>
        <dbReference type="ARBA" id="ARBA00022475"/>
    </source>
</evidence>
<comment type="caution">
    <text evidence="8">The sequence shown here is derived from an EMBL/GenBank/DDBJ whole genome shotgun (WGS) entry which is preliminary data.</text>
</comment>
<dbReference type="EMBL" id="PNCI01000008">
    <property type="protein sequence ID" value="TMP31452.1"/>
    <property type="molecule type" value="Genomic_DNA"/>
</dbReference>
<comment type="similarity">
    <text evidence="2">Belongs to the polysaccharide synthase family.</text>
</comment>
<evidence type="ECO:0000256" key="5">
    <source>
        <dbReference type="ARBA" id="ARBA00022989"/>
    </source>
</evidence>
<evidence type="ECO:0000256" key="4">
    <source>
        <dbReference type="ARBA" id="ARBA00022692"/>
    </source>
</evidence>
<reference evidence="9" key="2">
    <citation type="submission" date="2019-06" db="EMBL/GenBank/DDBJ databases">
        <title>Co-occurence of chitin degradation, pigmentation and bioactivity in marine Pseudoalteromonas.</title>
        <authorList>
            <person name="Sonnenschein E.C."/>
            <person name="Bech P.K."/>
        </authorList>
    </citation>
    <scope>NUCLEOTIDE SEQUENCE [LARGE SCALE GENOMIC DNA]</scope>
    <source>
        <strain evidence="9">S2676</strain>
    </source>
</reference>
<sequence>MNNIFVRNILKLAGGTGTAQLINIISIPILARLYVPEHFAALAIFTSIVAIASVLTTLKFENAIIAVKQDLDAAKLVLFILFWSVFSSIFAFFTFIFLRKFIHFTDDQLTIVVAFSAVMSIVSSLNAVLYFYNNRHQNYSVMTKGRVYAAFTVFAISISGFYLGLGAIGLLTGALSGAVVNLLYQFHFGIKPDVKLTWQGIVSSINSAKKYRRFPLFLVPSSFIDRLASQTHTFFFAKFFSPEILGALNLHNRVTSLPASVVGASVSDVFKKSANDLLQTTGNCSRLFFKTTLYLALLAIVPTLVLGLYGVEIYTLVFGEKWKFAGEIAEVLAPMFFFSFVVSPVSAIIYLEKNQKFDLFLQLFLLSLLLLFFYFSLSELTPIVAVKAYMSAYIIKYVLEFFLCARLSSGHGKVLPL</sequence>
<accession>A0A5S3WSP4</accession>
<feature type="transmembrane region" description="Helical" evidence="7">
    <location>
        <begin position="145"/>
        <end position="162"/>
    </location>
</feature>
<proteinExistence type="inferred from homology"/>
<evidence type="ECO:0008006" key="10">
    <source>
        <dbReference type="Google" id="ProtNLM"/>
    </source>
</evidence>
<evidence type="ECO:0000313" key="8">
    <source>
        <dbReference type="EMBL" id="TMP31452.1"/>
    </source>
</evidence>
<dbReference type="PANTHER" id="PTHR30250:SF10">
    <property type="entry name" value="LIPOPOLYSACCHARIDE BIOSYNTHESIS PROTEIN WZXC"/>
    <property type="match status" value="1"/>
</dbReference>
<dbReference type="RefSeq" id="WP_138550719.1">
    <property type="nucleotide sequence ID" value="NZ_PNCH01000014.1"/>
</dbReference>
<evidence type="ECO:0000256" key="7">
    <source>
        <dbReference type="SAM" id="Phobius"/>
    </source>
</evidence>
<dbReference type="Proteomes" id="UP000310249">
    <property type="component" value="Unassembled WGS sequence"/>
</dbReference>